<sequence length="86" mass="9122">MGDELKWFAPVEYPSDAGFGWIEFDSLGGFVSDGTGLEIPLMKALRNFLQLSCLSGSVVESIAVDSHSCLGVYSNLTVAANKSGFA</sequence>
<reference evidence="1 2" key="1">
    <citation type="journal article" date="2023" name="Sci. Data">
        <title>Genome assembly of the Korean intertidal mud-creeper Batillaria attramentaria.</title>
        <authorList>
            <person name="Patra A.K."/>
            <person name="Ho P.T."/>
            <person name="Jun S."/>
            <person name="Lee S.J."/>
            <person name="Kim Y."/>
            <person name="Won Y.J."/>
        </authorList>
    </citation>
    <scope>NUCLEOTIDE SEQUENCE [LARGE SCALE GENOMIC DNA]</scope>
    <source>
        <strain evidence="1">Wonlab-2016</strain>
    </source>
</reference>
<organism evidence="1 2">
    <name type="scientific">Batillaria attramentaria</name>
    <dbReference type="NCBI Taxonomy" id="370345"/>
    <lineage>
        <taxon>Eukaryota</taxon>
        <taxon>Metazoa</taxon>
        <taxon>Spiralia</taxon>
        <taxon>Lophotrochozoa</taxon>
        <taxon>Mollusca</taxon>
        <taxon>Gastropoda</taxon>
        <taxon>Caenogastropoda</taxon>
        <taxon>Sorbeoconcha</taxon>
        <taxon>Cerithioidea</taxon>
        <taxon>Batillariidae</taxon>
        <taxon>Batillaria</taxon>
    </lineage>
</organism>
<protein>
    <submittedName>
        <fullName evidence="1">Uncharacterized protein</fullName>
    </submittedName>
</protein>
<proteinExistence type="predicted"/>
<name>A0ABD0JWZ7_9CAEN</name>
<evidence type="ECO:0000313" key="2">
    <source>
        <dbReference type="Proteomes" id="UP001519460"/>
    </source>
</evidence>
<dbReference type="AlphaFoldDB" id="A0ABD0JWZ7"/>
<keyword evidence="2" id="KW-1185">Reference proteome</keyword>
<accession>A0ABD0JWZ7</accession>
<feature type="non-terminal residue" evidence="1">
    <location>
        <position position="86"/>
    </location>
</feature>
<gene>
    <name evidence="1" type="ORF">BaRGS_00029522</name>
</gene>
<dbReference type="Proteomes" id="UP001519460">
    <property type="component" value="Unassembled WGS sequence"/>
</dbReference>
<dbReference type="EMBL" id="JACVVK020000307">
    <property type="protein sequence ID" value="KAK7479274.1"/>
    <property type="molecule type" value="Genomic_DNA"/>
</dbReference>
<evidence type="ECO:0000313" key="1">
    <source>
        <dbReference type="EMBL" id="KAK7479274.1"/>
    </source>
</evidence>
<comment type="caution">
    <text evidence="1">The sequence shown here is derived from an EMBL/GenBank/DDBJ whole genome shotgun (WGS) entry which is preliminary data.</text>
</comment>